<evidence type="ECO:0000313" key="1">
    <source>
        <dbReference type="EMBL" id="PWZ19919.1"/>
    </source>
</evidence>
<name>A0A3L6EFU5_MAIZE</name>
<accession>A0A3L6EFU5</accession>
<sequence>MNKLQCATMCSKDPP</sequence>
<proteinExistence type="predicted"/>
<organism evidence="1">
    <name type="scientific">Zea mays</name>
    <name type="common">Maize</name>
    <dbReference type="NCBI Taxonomy" id="4577"/>
    <lineage>
        <taxon>Eukaryota</taxon>
        <taxon>Viridiplantae</taxon>
        <taxon>Streptophyta</taxon>
        <taxon>Embryophyta</taxon>
        <taxon>Tracheophyta</taxon>
        <taxon>Spermatophyta</taxon>
        <taxon>Magnoliopsida</taxon>
        <taxon>Liliopsida</taxon>
        <taxon>Poales</taxon>
        <taxon>Poaceae</taxon>
        <taxon>PACMAD clade</taxon>
        <taxon>Panicoideae</taxon>
        <taxon>Andropogonodae</taxon>
        <taxon>Andropogoneae</taxon>
        <taxon>Tripsacinae</taxon>
        <taxon>Zea</taxon>
    </lineage>
</organism>
<comment type="caution">
    <text evidence="1">The sequence shown here is derived from an EMBL/GenBank/DDBJ whole genome shotgun (WGS) entry which is preliminary data.</text>
</comment>
<protein>
    <submittedName>
        <fullName evidence="1">Uncharacterized protein</fullName>
    </submittedName>
</protein>
<dbReference type="Proteomes" id="UP000251960">
    <property type="component" value="Chromosome 5"/>
</dbReference>
<dbReference type="EMBL" id="NCVQ01000006">
    <property type="protein sequence ID" value="PWZ19919.1"/>
    <property type="molecule type" value="Genomic_DNA"/>
</dbReference>
<gene>
    <name evidence="1" type="ORF">Zm00014a_028069</name>
</gene>
<reference evidence="1" key="1">
    <citation type="journal article" date="2018" name="Nat. Genet.">
        <title>Extensive intraspecific gene order and gene structural variations between Mo17 and other maize genomes.</title>
        <authorList>
            <person name="Sun S."/>
            <person name="Zhou Y."/>
            <person name="Chen J."/>
            <person name="Shi J."/>
            <person name="Zhao H."/>
            <person name="Zhao H."/>
            <person name="Song W."/>
            <person name="Zhang M."/>
            <person name="Cui Y."/>
            <person name="Dong X."/>
            <person name="Liu H."/>
            <person name="Ma X."/>
            <person name="Jiao Y."/>
            <person name="Wang B."/>
            <person name="Wei X."/>
            <person name="Stein J.C."/>
            <person name="Glaubitz J.C."/>
            <person name="Lu F."/>
            <person name="Yu G."/>
            <person name="Liang C."/>
            <person name="Fengler K."/>
            <person name="Li B."/>
            <person name="Rafalski A."/>
            <person name="Schnable P.S."/>
            <person name="Ware D.H."/>
            <person name="Buckler E.S."/>
            <person name="Lai J."/>
        </authorList>
    </citation>
    <scope>NUCLEOTIDE SEQUENCE [LARGE SCALE GENOMIC DNA]</scope>
    <source>
        <tissue evidence="1">Seedling</tissue>
    </source>
</reference>